<reference evidence="2 3" key="1">
    <citation type="journal article" date="2016" name="Nat. Commun.">
        <title>Thousands of microbial genomes shed light on interconnected biogeochemical processes in an aquifer system.</title>
        <authorList>
            <person name="Anantharaman K."/>
            <person name="Brown C.T."/>
            <person name="Hug L.A."/>
            <person name="Sharon I."/>
            <person name="Castelle C.J."/>
            <person name="Probst A.J."/>
            <person name="Thomas B.C."/>
            <person name="Singh A."/>
            <person name="Wilkins M.J."/>
            <person name="Karaoz U."/>
            <person name="Brodie E.L."/>
            <person name="Williams K.H."/>
            <person name="Hubbard S.S."/>
            <person name="Banfield J.F."/>
        </authorList>
    </citation>
    <scope>NUCLEOTIDE SEQUENCE [LARGE SCALE GENOMIC DNA]</scope>
</reference>
<evidence type="ECO:0000259" key="1">
    <source>
        <dbReference type="SMART" id="SM00507"/>
    </source>
</evidence>
<dbReference type="GO" id="GO:0003676">
    <property type="term" value="F:nucleic acid binding"/>
    <property type="evidence" value="ECO:0007669"/>
    <property type="project" value="InterPro"/>
</dbReference>
<sequence length="225" mass="25829">MSERYITKKVLVLLKERSKNLCECCGTDIVVDKHHIMEFSRGGPNTLDNLLVLCPSCHRQIPVYLSQSQQKKLQEASLFARKEITHNVKTNLNEFIMGSSLYKNVKVILNIDNQNIFTPIQKNDRYYVNIIMLEGFKHQLLVFANRVIFGEDFEIITKGKNLKIFKGGICLYEIFNNEFGTPVINISIESVKYGKINYNNDSTDINGSKMIRETYSECDCAIKIG</sequence>
<dbReference type="GO" id="GO:0004519">
    <property type="term" value="F:endonuclease activity"/>
    <property type="evidence" value="ECO:0007669"/>
    <property type="project" value="InterPro"/>
</dbReference>
<name>A0A1F6XI35_9BACT</name>
<dbReference type="SMART" id="SM00507">
    <property type="entry name" value="HNHc"/>
    <property type="match status" value="1"/>
</dbReference>
<dbReference type="GO" id="GO:0008270">
    <property type="term" value="F:zinc ion binding"/>
    <property type="evidence" value="ECO:0007669"/>
    <property type="project" value="InterPro"/>
</dbReference>
<dbReference type="Gene3D" id="1.10.30.50">
    <property type="match status" value="1"/>
</dbReference>
<accession>A0A1F6XI35</accession>
<dbReference type="CDD" id="cd00085">
    <property type="entry name" value="HNHc"/>
    <property type="match status" value="1"/>
</dbReference>
<comment type="caution">
    <text evidence="2">The sequence shown here is derived from an EMBL/GenBank/DDBJ whole genome shotgun (WGS) entry which is preliminary data.</text>
</comment>
<dbReference type="STRING" id="1801773.A3A03_00845"/>
<evidence type="ECO:0000313" key="3">
    <source>
        <dbReference type="Proteomes" id="UP000176629"/>
    </source>
</evidence>
<evidence type="ECO:0000313" key="2">
    <source>
        <dbReference type="EMBL" id="OGI93783.1"/>
    </source>
</evidence>
<dbReference type="Pfam" id="PF01844">
    <property type="entry name" value="HNH"/>
    <property type="match status" value="1"/>
</dbReference>
<protein>
    <recommendedName>
        <fullName evidence="1">HNH nuclease domain-containing protein</fullName>
    </recommendedName>
</protein>
<dbReference type="EMBL" id="MFUX01000039">
    <property type="protein sequence ID" value="OGI93783.1"/>
    <property type="molecule type" value="Genomic_DNA"/>
</dbReference>
<dbReference type="InterPro" id="IPR003615">
    <property type="entry name" value="HNH_nuc"/>
</dbReference>
<proteinExistence type="predicted"/>
<dbReference type="AlphaFoldDB" id="A0A1F6XI35"/>
<organism evidence="2 3">
    <name type="scientific">Candidatus Nomurabacteria bacterium RIFCSPLOWO2_01_FULL_40_18</name>
    <dbReference type="NCBI Taxonomy" id="1801773"/>
    <lineage>
        <taxon>Bacteria</taxon>
        <taxon>Candidatus Nomuraibacteriota</taxon>
    </lineage>
</organism>
<gene>
    <name evidence="2" type="ORF">A3A03_00845</name>
</gene>
<dbReference type="Proteomes" id="UP000176629">
    <property type="component" value="Unassembled WGS sequence"/>
</dbReference>
<dbReference type="InterPro" id="IPR002711">
    <property type="entry name" value="HNH"/>
</dbReference>
<feature type="domain" description="HNH nuclease" evidence="1">
    <location>
        <begin position="9"/>
        <end position="59"/>
    </location>
</feature>